<sequence length="348" mass="39554">MILDGISKMGEDSEKKNDMTYVEERNQEATVWIGGLDERVDEELLWELMIQAGPVVSVNIPRDKISREHSGYAFCEFSSEDDADYAMKIMNMVRLYGKAIKINKATHDKDDSGVGANIFVGNLDPEVDDQVQFFFVPFFFFFCLKKKKKKISKKFRDKKKIVQIAIVQYVMYEEDGVTSRGFGFVNFADFDSSDQSILHMNGQFLCNRPVHVGYAYKKEGARGEKHGDETERLIAVEQAKHMTTRPHTHFATHGVNVNTNSNVNANASLNMNMNMNMNNTQLVNGINDTNLKSSSGMTSHMVTSHININSNPSMAMNMAPRVSISNTSMPSFDLLYYMYTYIFMFICL</sequence>
<dbReference type="PANTHER" id="PTHR48030:SF3">
    <property type="entry name" value="SPLICING FACTOR 3B SUBUNIT 4"/>
    <property type="match status" value="1"/>
</dbReference>
<keyword evidence="5" id="KW-0539">Nucleus</keyword>
<evidence type="ECO:0000256" key="5">
    <source>
        <dbReference type="ARBA" id="ARBA00023242"/>
    </source>
</evidence>
<dbReference type="GO" id="GO:0071011">
    <property type="term" value="C:precatalytic spliceosome"/>
    <property type="evidence" value="ECO:0007669"/>
    <property type="project" value="TreeGrafter"/>
</dbReference>
<comment type="subcellular location">
    <subcellularLocation>
        <location evidence="1">Nucleus</location>
    </subcellularLocation>
</comment>
<dbReference type="PROSITE" id="PS50102">
    <property type="entry name" value="RRM"/>
    <property type="match status" value="2"/>
</dbReference>
<dbReference type="OrthoDB" id="10259687at2759"/>
<protein>
    <submittedName>
        <fullName evidence="8">Spliceosome-associated protein 49</fullName>
    </submittedName>
</protein>
<keyword evidence="9" id="KW-1185">Reference proteome</keyword>
<accession>X6NY56</accession>
<dbReference type="EMBL" id="ASPP01005319">
    <property type="protein sequence ID" value="ETO30769.1"/>
    <property type="molecule type" value="Genomic_DNA"/>
</dbReference>
<evidence type="ECO:0000256" key="6">
    <source>
        <dbReference type="PROSITE-ProRule" id="PRU00176"/>
    </source>
</evidence>
<dbReference type="InterPro" id="IPR034158">
    <property type="entry name" value="SF3B4_RRM1"/>
</dbReference>
<proteinExistence type="inferred from homology"/>
<evidence type="ECO:0000256" key="4">
    <source>
        <dbReference type="ARBA" id="ARBA00022884"/>
    </source>
</evidence>
<evidence type="ECO:0000256" key="2">
    <source>
        <dbReference type="ARBA" id="ARBA00008363"/>
    </source>
</evidence>
<evidence type="ECO:0000256" key="3">
    <source>
        <dbReference type="ARBA" id="ARBA00022737"/>
    </source>
</evidence>
<name>X6NY56_RETFI</name>
<organism evidence="8 9">
    <name type="scientific">Reticulomyxa filosa</name>
    <dbReference type="NCBI Taxonomy" id="46433"/>
    <lineage>
        <taxon>Eukaryota</taxon>
        <taxon>Sar</taxon>
        <taxon>Rhizaria</taxon>
        <taxon>Retaria</taxon>
        <taxon>Foraminifera</taxon>
        <taxon>Monothalamids</taxon>
        <taxon>Reticulomyxidae</taxon>
        <taxon>Reticulomyxa</taxon>
    </lineage>
</organism>
<evidence type="ECO:0000313" key="9">
    <source>
        <dbReference type="Proteomes" id="UP000023152"/>
    </source>
</evidence>
<gene>
    <name evidence="8" type="ORF">RFI_06348</name>
</gene>
<dbReference type="GO" id="GO:0048026">
    <property type="term" value="P:positive regulation of mRNA splicing, via spliceosome"/>
    <property type="evidence" value="ECO:0007669"/>
    <property type="project" value="TreeGrafter"/>
</dbReference>
<feature type="domain" description="RRM" evidence="7">
    <location>
        <begin position="29"/>
        <end position="107"/>
    </location>
</feature>
<dbReference type="SUPFAM" id="SSF54928">
    <property type="entry name" value="RNA-binding domain, RBD"/>
    <property type="match status" value="2"/>
</dbReference>
<dbReference type="Gene3D" id="3.30.70.330">
    <property type="match status" value="2"/>
</dbReference>
<dbReference type="PANTHER" id="PTHR48030">
    <property type="entry name" value="SPLICING FACTOR 3B SUBUNIT 4"/>
    <property type="match status" value="1"/>
</dbReference>
<dbReference type="CDD" id="cd12334">
    <property type="entry name" value="RRM1_SF3B4"/>
    <property type="match status" value="1"/>
</dbReference>
<dbReference type="InterPro" id="IPR052084">
    <property type="entry name" value="SF3B4_spliceosome_assoc"/>
</dbReference>
<comment type="caution">
    <text evidence="8">The sequence shown here is derived from an EMBL/GenBank/DDBJ whole genome shotgun (WGS) entry which is preliminary data.</text>
</comment>
<dbReference type="InterPro" id="IPR000504">
    <property type="entry name" value="RRM_dom"/>
</dbReference>
<dbReference type="GO" id="GO:0005730">
    <property type="term" value="C:nucleolus"/>
    <property type="evidence" value="ECO:0007669"/>
    <property type="project" value="TreeGrafter"/>
</dbReference>
<comment type="similarity">
    <text evidence="2">Belongs to the SF3B4 family.</text>
</comment>
<dbReference type="Proteomes" id="UP000023152">
    <property type="component" value="Unassembled WGS sequence"/>
</dbReference>
<dbReference type="GO" id="GO:0003723">
    <property type="term" value="F:RNA binding"/>
    <property type="evidence" value="ECO:0007669"/>
    <property type="project" value="UniProtKB-UniRule"/>
</dbReference>
<evidence type="ECO:0000256" key="1">
    <source>
        <dbReference type="ARBA" id="ARBA00004123"/>
    </source>
</evidence>
<keyword evidence="4 6" id="KW-0694">RNA-binding</keyword>
<evidence type="ECO:0000259" key="7">
    <source>
        <dbReference type="PROSITE" id="PS50102"/>
    </source>
</evidence>
<keyword evidence="3" id="KW-0677">Repeat</keyword>
<dbReference type="AlphaFoldDB" id="X6NY56"/>
<dbReference type="InterPro" id="IPR035979">
    <property type="entry name" value="RBD_domain_sf"/>
</dbReference>
<dbReference type="InterPro" id="IPR012677">
    <property type="entry name" value="Nucleotide-bd_a/b_plait_sf"/>
</dbReference>
<reference evidence="8 9" key="1">
    <citation type="journal article" date="2013" name="Curr. Biol.">
        <title>The Genome of the Foraminiferan Reticulomyxa filosa.</title>
        <authorList>
            <person name="Glockner G."/>
            <person name="Hulsmann N."/>
            <person name="Schleicher M."/>
            <person name="Noegel A.A."/>
            <person name="Eichinger L."/>
            <person name="Gallinger C."/>
            <person name="Pawlowski J."/>
            <person name="Sierra R."/>
            <person name="Euteneuer U."/>
            <person name="Pillet L."/>
            <person name="Moustafa A."/>
            <person name="Platzer M."/>
            <person name="Groth M."/>
            <person name="Szafranski K."/>
            <person name="Schliwa M."/>
        </authorList>
    </citation>
    <scope>NUCLEOTIDE SEQUENCE [LARGE SCALE GENOMIC DNA]</scope>
</reference>
<dbReference type="SMART" id="SM00360">
    <property type="entry name" value="RRM"/>
    <property type="match status" value="2"/>
</dbReference>
<evidence type="ECO:0000313" key="8">
    <source>
        <dbReference type="EMBL" id="ETO30769.1"/>
    </source>
</evidence>
<feature type="domain" description="RRM" evidence="7">
    <location>
        <begin position="116"/>
        <end position="217"/>
    </location>
</feature>
<dbReference type="OMA" id="HTHFATH"/>
<dbReference type="Pfam" id="PF00076">
    <property type="entry name" value="RRM_1"/>
    <property type="match status" value="2"/>
</dbReference>
<dbReference type="FunFam" id="3.30.70.330:FF:000505">
    <property type="entry name" value="Splicing factor 3B subunit 4"/>
    <property type="match status" value="1"/>
</dbReference>